<comment type="caution">
    <text evidence="3">The sequence shown here is derived from an EMBL/GenBank/DDBJ whole genome shotgun (WGS) entry which is preliminary data.</text>
</comment>
<sequence>MNKHPSSEQLRDAAPEHPAAAEVTSAKRAKAKAKPARRTCIMVLGMHRSGTSALTRAISLLGAELPKDLLGANPTNPTGHWEPLKLIELHDQMLAEAGSRWDDWRSFDLGDLSKARAQFYRVEIARLIDEEYGDASLLVLKEPRISRFVPLYASIFKSMKIDVQYVLASRNPLAVVASLGKRDRSTPGFGALLWLRHELEAERSTRGAPRVFVSYEAMMRSWRPTLDKITAALSAAWPRAVEEAASEIDAYISSDYQHHTASDGALFADERIAGWVKDTYSALKALETDASQAEAMAVLDRVKTEFDAVAPIFGEAFFPELQARQQILAETIGVLQRAVEEHAANAAQLARELQQRDADIAGFPPRVAEHATNLEKDLAEATAREAQLSERLSDVARLVEIRTLDLEKSQAEASLREADLAVRADREAARADQAERRLVIGAEELERLRAEVSEIKKSRSWRLMHPVRYLKSMLIK</sequence>
<feature type="region of interest" description="Disordered" evidence="2">
    <location>
        <begin position="1"/>
        <end position="32"/>
    </location>
</feature>
<dbReference type="PIRSF" id="PIRSF029407">
    <property type="entry name" value="UCP029407"/>
    <property type="match status" value="1"/>
</dbReference>
<reference evidence="3 4" key="1">
    <citation type="journal article" date="2024" name="Proc. Natl. Acad. Sci. U.S.A.">
        <title>The evolutionary genomics of adaptation to stress in wild rhizobium bacteria.</title>
        <authorList>
            <person name="Kehlet-Delgado H."/>
            <person name="Montoya A.P."/>
            <person name="Jensen K.T."/>
            <person name="Wendlandt C.E."/>
            <person name="Dexheimer C."/>
            <person name="Roberts M."/>
            <person name="Torres Martinez L."/>
            <person name="Friesen M.L."/>
            <person name="Griffitts J.S."/>
            <person name="Porter S.S."/>
        </authorList>
    </citation>
    <scope>NUCLEOTIDE SEQUENCE [LARGE SCALE GENOMIC DNA]</scope>
    <source>
        <strain evidence="3 4">M0641</strain>
    </source>
</reference>
<feature type="coiled-coil region" evidence="1">
    <location>
        <begin position="332"/>
        <end position="391"/>
    </location>
</feature>
<protein>
    <recommendedName>
        <fullName evidence="5">Sulfotransferase family protein</fullName>
    </recommendedName>
</protein>
<keyword evidence="4" id="KW-1185">Reference proteome</keyword>
<evidence type="ECO:0000313" key="4">
    <source>
        <dbReference type="Proteomes" id="UP001433071"/>
    </source>
</evidence>
<dbReference type="SUPFAM" id="SSF52540">
    <property type="entry name" value="P-loop containing nucleoside triphosphate hydrolases"/>
    <property type="match status" value="1"/>
</dbReference>
<gene>
    <name evidence="3" type="ORF">NKI36_21790</name>
</gene>
<dbReference type="InterPro" id="IPR027417">
    <property type="entry name" value="P-loop_NTPase"/>
</dbReference>
<dbReference type="Proteomes" id="UP001433071">
    <property type="component" value="Unassembled WGS sequence"/>
</dbReference>
<keyword evidence="1" id="KW-0175">Coiled coil</keyword>
<dbReference type="InterPro" id="IPR014556">
    <property type="entry name" value="UCP029407"/>
</dbReference>
<accession>A0ABV1Z4E3</accession>
<dbReference type="EMBL" id="JAMYQB010000019">
    <property type="protein sequence ID" value="MER9406670.1"/>
    <property type="molecule type" value="Genomic_DNA"/>
</dbReference>
<organism evidence="3 4">
    <name type="scientific">Mesorhizobium caraganae</name>
    <dbReference type="NCBI Taxonomy" id="483206"/>
    <lineage>
        <taxon>Bacteria</taxon>
        <taxon>Pseudomonadati</taxon>
        <taxon>Pseudomonadota</taxon>
        <taxon>Alphaproteobacteria</taxon>
        <taxon>Hyphomicrobiales</taxon>
        <taxon>Phyllobacteriaceae</taxon>
        <taxon>Mesorhizobium</taxon>
    </lineage>
</organism>
<proteinExistence type="predicted"/>
<evidence type="ECO:0000256" key="1">
    <source>
        <dbReference type="SAM" id="Coils"/>
    </source>
</evidence>
<evidence type="ECO:0008006" key="5">
    <source>
        <dbReference type="Google" id="ProtNLM"/>
    </source>
</evidence>
<evidence type="ECO:0000313" key="3">
    <source>
        <dbReference type="EMBL" id="MER9406670.1"/>
    </source>
</evidence>
<dbReference type="RefSeq" id="WP_352559983.1">
    <property type="nucleotide sequence ID" value="NZ_JAMYQB010000019.1"/>
</dbReference>
<feature type="compositionally biased region" description="Basic and acidic residues" evidence="2">
    <location>
        <begin position="1"/>
        <end position="15"/>
    </location>
</feature>
<dbReference type="Gene3D" id="3.40.50.300">
    <property type="entry name" value="P-loop containing nucleotide triphosphate hydrolases"/>
    <property type="match status" value="1"/>
</dbReference>
<name>A0ABV1Z4E3_9HYPH</name>
<evidence type="ECO:0000256" key="2">
    <source>
        <dbReference type="SAM" id="MobiDB-lite"/>
    </source>
</evidence>